<sequence>MSFKLTKKYYTGHRGPSVIESIKYFKMTKIFLIYQFSIYVTAVFSLVGPAQACQIELFAVVMGAADDRGCAHRHKGSRLRARPHAL</sequence>
<organism evidence="2 3">
    <name type="scientific">Apostasia shenzhenica</name>
    <dbReference type="NCBI Taxonomy" id="1088818"/>
    <lineage>
        <taxon>Eukaryota</taxon>
        <taxon>Viridiplantae</taxon>
        <taxon>Streptophyta</taxon>
        <taxon>Embryophyta</taxon>
        <taxon>Tracheophyta</taxon>
        <taxon>Spermatophyta</taxon>
        <taxon>Magnoliopsida</taxon>
        <taxon>Liliopsida</taxon>
        <taxon>Asparagales</taxon>
        <taxon>Orchidaceae</taxon>
        <taxon>Apostasioideae</taxon>
        <taxon>Apostasia</taxon>
    </lineage>
</organism>
<evidence type="ECO:0000313" key="3">
    <source>
        <dbReference type="Proteomes" id="UP000236161"/>
    </source>
</evidence>
<accession>A0A2H9ZW26</accession>
<feature type="transmembrane region" description="Helical" evidence="1">
    <location>
        <begin position="31"/>
        <end position="50"/>
    </location>
</feature>
<evidence type="ECO:0000313" key="2">
    <source>
        <dbReference type="EMBL" id="PKA47476.1"/>
    </source>
</evidence>
<keyword evidence="3" id="KW-1185">Reference proteome</keyword>
<proteinExistence type="predicted"/>
<name>A0A2H9ZW26_9ASPA</name>
<evidence type="ECO:0000256" key="1">
    <source>
        <dbReference type="SAM" id="Phobius"/>
    </source>
</evidence>
<protein>
    <submittedName>
        <fullName evidence="2">Uncharacterized protein</fullName>
    </submittedName>
</protein>
<keyword evidence="1" id="KW-0472">Membrane</keyword>
<dbReference type="EMBL" id="KZ453176">
    <property type="protein sequence ID" value="PKA47476.1"/>
    <property type="molecule type" value="Genomic_DNA"/>
</dbReference>
<dbReference type="AlphaFoldDB" id="A0A2H9ZW26"/>
<gene>
    <name evidence="2" type="ORF">AXF42_Ash021748</name>
</gene>
<keyword evidence="1" id="KW-0812">Transmembrane</keyword>
<keyword evidence="1" id="KW-1133">Transmembrane helix</keyword>
<dbReference type="Proteomes" id="UP000236161">
    <property type="component" value="Unassembled WGS sequence"/>
</dbReference>
<reference evidence="2 3" key="1">
    <citation type="journal article" date="2017" name="Nature">
        <title>The Apostasia genome and the evolution of orchids.</title>
        <authorList>
            <person name="Zhang G.Q."/>
            <person name="Liu K.W."/>
            <person name="Li Z."/>
            <person name="Lohaus R."/>
            <person name="Hsiao Y.Y."/>
            <person name="Niu S.C."/>
            <person name="Wang J.Y."/>
            <person name="Lin Y.C."/>
            <person name="Xu Q."/>
            <person name="Chen L.J."/>
            <person name="Yoshida K."/>
            <person name="Fujiwara S."/>
            <person name="Wang Z.W."/>
            <person name="Zhang Y.Q."/>
            <person name="Mitsuda N."/>
            <person name="Wang M."/>
            <person name="Liu G.H."/>
            <person name="Pecoraro L."/>
            <person name="Huang H.X."/>
            <person name="Xiao X.J."/>
            <person name="Lin M."/>
            <person name="Wu X.Y."/>
            <person name="Wu W.L."/>
            <person name="Chen Y.Y."/>
            <person name="Chang S.B."/>
            <person name="Sakamoto S."/>
            <person name="Ohme-Takagi M."/>
            <person name="Yagi M."/>
            <person name="Zeng S.J."/>
            <person name="Shen C.Y."/>
            <person name="Yeh C.M."/>
            <person name="Luo Y.B."/>
            <person name="Tsai W.C."/>
            <person name="Van de Peer Y."/>
            <person name="Liu Z.J."/>
        </authorList>
    </citation>
    <scope>NUCLEOTIDE SEQUENCE [LARGE SCALE GENOMIC DNA]</scope>
    <source>
        <strain evidence="3">cv. Shenzhen</strain>
        <tissue evidence="2">Stem</tissue>
    </source>
</reference>